<reference evidence="1 2" key="1">
    <citation type="journal article" date="2018" name="Proc. R. Soc. B">
        <title>A non-coding region near Follistatin controls head colour polymorphism in the Gouldian finch.</title>
        <authorList>
            <person name="Toomey M.B."/>
            <person name="Marques C.I."/>
            <person name="Andrade P."/>
            <person name="Araujo P.M."/>
            <person name="Sabatino S."/>
            <person name="Gazda M.A."/>
            <person name="Afonso S."/>
            <person name="Lopes R.J."/>
            <person name="Corbo J.C."/>
            <person name="Carneiro M."/>
        </authorList>
    </citation>
    <scope>NUCLEOTIDE SEQUENCE [LARGE SCALE GENOMIC DNA]</scope>
    <source>
        <strain evidence="1">Red01</strain>
        <tissue evidence="1">Muscle</tissue>
    </source>
</reference>
<organism evidence="1 2">
    <name type="scientific">Chloebia gouldiae</name>
    <name type="common">Gouldian finch</name>
    <name type="synonym">Erythrura gouldiae</name>
    <dbReference type="NCBI Taxonomy" id="44316"/>
    <lineage>
        <taxon>Eukaryota</taxon>
        <taxon>Metazoa</taxon>
        <taxon>Chordata</taxon>
        <taxon>Craniata</taxon>
        <taxon>Vertebrata</taxon>
        <taxon>Euteleostomi</taxon>
        <taxon>Archelosauria</taxon>
        <taxon>Archosauria</taxon>
        <taxon>Dinosauria</taxon>
        <taxon>Saurischia</taxon>
        <taxon>Theropoda</taxon>
        <taxon>Coelurosauria</taxon>
        <taxon>Aves</taxon>
        <taxon>Neognathae</taxon>
        <taxon>Neoaves</taxon>
        <taxon>Telluraves</taxon>
        <taxon>Australaves</taxon>
        <taxon>Passeriformes</taxon>
        <taxon>Passeroidea</taxon>
        <taxon>Passeridae</taxon>
        <taxon>Chloebia</taxon>
    </lineage>
</organism>
<dbReference type="EMBL" id="QUSF01000011">
    <property type="protein sequence ID" value="RLW05199.1"/>
    <property type="molecule type" value="Genomic_DNA"/>
</dbReference>
<keyword evidence="2" id="KW-1185">Reference proteome</keyword>
<evidence type="ECO:0000313" key="1">
    <source>
        <dbReference type="EMBL" id="RLW05199.1"/>
    </source>
</evidence>
<proteinExistence type="predicted"/>
<feature type="non-terminal residue" evidence="1">
    <location>
        <position position="1"/>
    </location>
</feature>
<evidence type="ECO:0000313" key="2">
    <source>
        <dbReference type="Proteomes" id="UP000276834"/>
    </source>
</evidence>
<protein>
    <submittedName>
        <fullName evidence="1">Uncharacterized protein</fullName>
    </submittedName>
</protein>
<dbReference type="AlphaFoldDB" id="A0A3L8SNF2"/>
<dbReference type="Proteomes" id="UP000276834">
    <property type="component" value="Unassembled WGS sequence"/>
</dbReference>
<sequence length="76" mass="8482">KKTRLDLTWGRKKLLPPGSGFDSPTAKLLIVFLPVSPERVNRGAGFMEAGKESLRPKVFNLIGHRSFFVRSEKALS</sequence>
<comment type="caution">
    <text evidence="1">The sequence shown here is derived from an EMBL/GenBank/DDBJ whole genome shotgun (WGS) entry which is preliminary data.</text>
</comment>
<gene>
    <name evidence="1" type="ORF">DV515_00005347</name>
</gene>
<accession>A0A3L8SNF2</accession>
<name>A0A3L8SNF2_CHLGU</name>